<dbReference type="Proteomes" id="UP000234681">
    <property type="component" value="Chromosome 15"/>
</dbReference>
<dbReference type="PROSITE" id="PS51257">
    <property type="entry name" value="PROKAR_LIPOPROTEIN"/>
    <property type="match status" value="1"/>
</dbReference>
<reference evidence="1 2" key="1">
    <citation type="submission" date="2005-07" db="EMBL/GenBank/DDBJ databases">
        <authorList>
            <person name="Mural R.J."/>
            <person name="Li P.W."/>
            <person name="Adams M.D."/>
            <person name="Amanatides P.G."/>
            <person name="Baden-Tillson H."/>
            <person name="Barnstead M."/>
            <person name="Chin S.H."/>
            <person name="Dew I."/>
            <person name="Evans C.A."/>
            <person name="Ferriera S."/>
            <person name="Flanigan M."/>
            <person name="Fosler C."/>
            <person name="Glodek A."/>
            <person name="Gu Z."/>
            <person name="Holt R.A."/>
            <person name="Jennings D."/>
            <person name="Kraft C.L."/>
            <person name="Lu F."/>
            <person name="Nguyen T."/>
            <person name="Nusskern D.R."/>
            <person name="Pfannkoch C.M."/>
            <person name="Sitter C."/>
            <person name="Sutton G.G."/>
            <person name="Venter J.C."/>
            <person name="Wang Z."/>
            <person name="Woodage T."/>
            <person name="Zheng X.H."/>
            <person name="Zhong F."/>
        </authorList>
    </citation>
    <scope>NUCLEOTIDE SEQUENCE [LARGE SCALE GENOMIC DNA]</scope>
    <source>
        <strain>BN</strain>
        <strain evidence="2">Sprague-Dawley</strain>
    </source>
</reference>
<organism evidence="1 2">
    <name type="scientific">Rattus norvegicus</name>
    <name type="common">Rat</name>
    <dbReference type="NCBI Taxonomy" id="10116"/>
    <lineage>
        <taxon>Eukaryota</taxon>
        <taxon>Metazoa</taxon>
        <taxon>Chordata</taxon>
        <taxon>Craniata</taxon>
        <taxon>Vertebrata</taxon>
        <taxon>Euteleostomi</taxon>
        <taxon>Mammalia</taxon>
        <taxon>Eutheria</taxon>
        <taxon>Euarchontoglires</taxon>
        <taxon>Glires</taxon>
        <taxon>Rodentia</taxon>
        <taxon>Myomorpha</taxon>
        <taxon>Muroidea</taxon>
        <taxon>Muridae</taxon>
        <taxon>Murinae</taxon>
        <taxon>Rattus</taxon>
    </lineage>
</organism>
<evidence type="ECO:0000313" key="2">
    <source>
        <dbReference type="Proteomes" id="UP000234681"/>
    </source>
</evidence>
<sequence>MCSSVLKVPDFVGAEQSHPPSLHAQYTQGSSGCVKSSVWLVSHRAQTGFQVNFFPDMYEALVYSPPCKKRKKKS</sequence>
<dbReference type="EMBL" id="CH474010">
    <property type="protein sequence ID" value="EDL94078.1"/>
    <property type="molecule type" value="Genomic_DNA"/>
</dbReference>
<dbReference type="AlphaFoldDB" id="A6K031"/>
<accession>A6K031</accession>
<gene>
    <name evidence="1" type="ORF">rCG_42141</name>
</gene>
<proteinExistence type="predicted"/>
<protein>
    <submittedName>
        <fullName evidence="1">RCG42141</fullName>
    </submittedName>
</protein>
<name>A6K031_RAT</name>
<evidence type="ECO:0000313" key="1">
    <source>
        <dbReference type="EMBL" id="EDL94078.1"/>
    </source>
</evidence>